<dbReference type="Gene3D" id="3.90.1150.10">
    <property type="entry name" value="Aspartate Aminotransferase, domain 1"/>
    <property type="match status" value="1"/>
</dbReference>
<dbReference type="NCBIfam" id="TIGR00707">
    <property type="entry name" value="argD"/>
    <property type="match status" value="1"/>
</dbReference>
<dbReference type="UniPathway" id="UPA00068">
    <property type="reaction ID" value="UER00109"/>
</dbReference>
<dbReference type="PIRSF" id="PIRSF000521">
    <property type="entry name" value="Transaminase_4ab_Lys_Orn"/>
    <property type="match status" value="1"/>
</dbReference>
<dbReference type="GO" id="GO:0042802">
    <property type="term" value="F:identical protein binding"/>
    <property type="evidence" value="ECO:0007669"/>
    <property type="project" value="TreeGrafter"/>
</dbReference>
<feature type="modified residue" description="N6-(pyridoxal phosphate)lysine" evidence="5">
    <location>
        <position position="252"/>
    </location>
</feature>
<feature type="binding site" evidence="5">
    <location>
        <position position="280"/>
    </location>
    <ligand>
        <name>N(2)-acetyl-L-ornithine</name>
        <dbReference type="ChEBI" id="CHEBI:57805"/>
    </ligand>
</feature>
<comment type="similarity">
    <text evidence="5">Belongs to the class-III pyridoxal-phosphate-dependent aminotransferase family. ArgD subfamily.</text>
</comment>
<protein>
    <recommendedName>
        <fullName evidence="5">Acetylornithine aminotransferase</fullName>
        <shortName evidence="5">ACOAT</shortName>
        <ecNumber evidence="5">2.6.1.11</ecNumber>
    </recommendedName>
</protein>
<dbReference type="PANTHER" id="PTHR11986">
    <property type="entry name" value="AMINOTRANSFERASE CLASS III"/>
    <property type="match status" value="1"/>
</dbReference>
<dbReference type="InterPro" id="IPR015421">
    <property type="entry name" value="PyrdxlP-dep_Trfase_major"/>
</dbReference>
<evidence type="ECO:0000256" key="5">
    <source>
        <dbReference type="HAMAP-Rule" id="MF_01107"/>
    </source>
</evidence>
<reference evidence="6 7" key="1">
    <citation type="submission" date="2016-10" db="EMBL/GenBank/DDBJ databases">
        <authorList>
            <person name="de Groot N.N."/>
        </authorList>
    </citation>
    <scope>NUCLEOTIDE SEQUENCE [LARGE SCALE GENOMIC DNA]</scope>
    <source>
        <strain evidence="6 7">DSM 20475</strain>
    </source>
</reference>
<evidence type="ECO:0000256" key="2">
    <source>
        <dbReference type="ARBA" id="ARBA00022605"/>
    </source>
</evidence>
<evidence type="ECO:0000256" key="4">
    <source>
        <dbReference type="ARBA" id="ARBA00022898"/>
    </source>
</evidence>
<dbReference type="PANTHER" id="PTHR11986:SF79">
    <property type="entry name" value="ACETYLORNITHINE AMINOTRANSFERASE, MITOCHONDRIAL"/>
    <property type="match status" value="1"/>
</dbReference>
<feature type="binding site" evidence="5">
    <location>
        <begin position="223"/>
        <end position="226"/>
    </location>
    <ligand>
        <name>pyridoxal 5'-phosphate</name>
        <dbReference type="ChEBI" id="CHEBI:597326"/>
    </ligand>
</feature>
<keyword evidence="5" id="KW-0963">Cytoplasm</keyword>
<evidence type="ECO:0000313" key="6">
    <source>
        <dbReference type="EMBL" id="SDD39244.1"/>
    </source>
</evidence>
<name>A0A1G6UDD4_PEPNI</name>
<dbReference type="RefSeq" id="WP_091791300.1">
    <property type="nucleotide sequence ID" value="NZ_FNAF01000003.1"/>
</dbReference>
<dbReference type="EMBL" id="FNAF01000003">
    <property type="protein sequence ID" value="SDD39244.1"/>
    <property type="molecule type" value="Genomic_DNA"/>
</dbReference>
<comment type="pathway">
    <text evidence="5">Amino-acid biosynthesis; L-arginine biosynthesis; N(2)-acetyl-L-ornithine from L-glutamate: step 4/4.</text>
</comment>
<keyword evidence="2 5" id="KW-0028">Amino-acid biosynthesis</keyword>
<keyword evidence="4 5" id="KW-0663">Pyridoxal phosphate</keyword>
<dbReference type="InterPro" id="IPR015422">
    <property type="entry name" value="PyrdxlP-dep_Trfase_small"/>
</dbReference>
<dbReference type="HAMAP" id="MF_01107">
    <property type="entry name" value="ArgD_aminotrans_3"/>
    <property type="match status" value="1"/>
</dbReference>
<evidence type="ECO:0000313" key="7">
    <source>
        <dbReference type="Proteomes" id="UP000198995"/>
    </source>
</evidence>
<comment type="subcellular location">
    <subcellularLocation>
        <location evidence="5">Cytoplasm</location>
    </subcellularLocation>
</comment>
<dbReference type="SUPFAM" id="SSF53383">
    <property type="entry name" value="PLP-dependent transferases"/>
    <property type="match status" value="1"/>
</dbReference>
<dbReference type="GO" id="GO:0006526">
    <property type="term" value="P:L-arginine biosynthetic process"/>
    <property type="evidence" value="ECO:0007669"/>
    <property type="project" value="UniProtKB-UniRule"/>
</dbReference>
<dbReference type="GO" id="GO:0003992">
    <property type="term" value="F:N2-acetyl-L-ornithine:2-oxoglutarate 5-aminotransferase activity"/>
    <property type="evidence" value="ECO:0007669"/>
    <property type="project" value="UniProtKB-UniRule"/>
</dbReference>
<comment type="catalytic activity">
    <reaction evidence="5">
        <text>N(2)-acetyl-L-ornithine + 2-oxoglutarate = N-acetyl-L-glutamate 5-semialdehyde + L-glutamate</text>
        <dbReference type="Rhea" id="RHEA:18049"/>
        <dbReference type="ChEBI" id="CHEBI:16810"/>
        <dbReference type="ChEBI" id="CHEBI:29123"/>
        <dbReference type="ChEBI" id="CHEBI:29985"/>
        <dbReference type="ChEBI" id="CHEBI:57805"/>
        <dbReference type="EC" id="2.6.1.11"/>
    </reaction>
</comment>
<dbReference type="GO" id="GO:0030170">
    <property type="term" value="F:pyridoxal phosphate binding"/>
    <property type="evidence" value="ECO:0007669"/>
    <property type="project" value="InterPro"/>
</dbReference>
<feature type="binding site" evidence="5">
    <location>
        <begin position="105"/>
        <end position="106"/>
    </location>
    <ligand>
        <name>pyridoxal 5'-phosphate</name>
        <dbReference type="ChEBI" id="CHEBI:597326"/>
    </ligand>
</feature>
<dbReference type="EC" id="2.6.1.11" evidence="5"/>
<keyword evidence="1 5" id="KW-0032">Aminotransferase</keyword>
<dbReference type="Pfam" id="PF00202">
    <property type="entry name" value="Aminotran_3"/>
    <property type="match status" value="1"/>
</dbReference>
<dbReference type="AlphaFoldDB" id="A0A1G6UDD4"/>
<dbReference type="InterPro" id="IPR004636">
    <property type="entry name" value="AcOrn/SuccOrn_fam"/>
</dbReference>
<keyword evidence="3 5" id="KW-0808">Transferase</keyword>
<keyword evidence="5" id="KW-0055">Arginine biosynthesis</keyword>
<dbReference type="CDD" id="cd00610">
    <property type="entry name" value="OAT_like"/>
    <property type="match status" value="1"/>
</dbReference>
<gene>
    <name evidence="5" type="primary">argD</name>
    <name evidence="6" type="ORF">SAMN04489866_10326</name>
</gene>
<sequence length="392" mass="41606">MQTEDIKKAYRAHMLPTYAPYDAVLVKGSGCLATDIDGKTYLDFGSGIGVNALGYCDPDWVQTVCDQAAQLQHTSNLYYTLPAISLADRLCTATPFDAVFFANSGAEANECAIKLARKASFDRYGPGRADIITLTDSFHGRTMATLSATGQPPLHEAFMPINPGFTYVPPDDITAFKAAVTDSTCAVMMECVQGEGGVHILDRAYVQAVADYCRAKDLTLIIDEVQTGIGRTGKLFAYEHFGIRPDIITLAKGLGGGLPIGACLTTEALKPHFGTGSHGSTFGGNPVACAGAKVMLDRIANPAFLQKVEAKGQLLETCLAACPGIAKIDRLGLMVGLTPRDKAPKDVLDACLAKGLLILTAKNKIRLLPPLSISEEDLQKGCAILSAVLSEE</sequence>
<dbReference type="Proteomes" id="UP000198995">
    <property type="component" value="Unassembled WGS sequence"/>
</dbReference>
<dbReference type="FunFam" id="3.40.640.10:FF:000004">
    <property type="entry name" value="Acetylornithine aminotransferase"/>
    <property type="match status" value="1"/>
</dbReference>
<dbReference type="NCBIfam" id="NF002325">
    <property type="entry name" value="PRK01278.1"/>
    <property type="match status" value="1"/>
</dbReference>
<organism evidence="6 7">
    <name type="scientific">Peptococcus niger</name>
    <dbReference type="NCBI Taxonomy" id="2741"/>
    <lineage>
        <taxon>Bacteria</taxon>
        <taxon>Bacillati</taxon>
        <taxon>Bacillota</taxon>
        <taxon>Clostridia</taxon>
        <taxon>Eubacteriales</taxon>
        <taxon>Peptococcaceae</taxon>
        <taxon>Peptococcus</taxon>
    </lineage>
</organism>
<keyword evidence="7" id="KW-1185">Reference proteome</keyword>
<feature type="binding site" evidence="5">
    <location>
        <position position="281"/>
    </location>
    <ligand>
        <name>pyridoxal 5'-phosphate</name>
        <dbReference type="ChEBI" id="CHEBI:597326"/>
    </ligand>
</feature>
<dbReference type="PROSITE" id="PS00600">
    <property type="entry name" value="AA_TRANSFER_CLASS_3"/>
    <property type="match status" value="1"/>
</dbReference>
<dbReference type="InterPro" id="IPR015424">
    <property type="entry name" value="PyrdxlP-dep_Trfase"/>
</dbReference>
<feature type="binding site" evidence="5">
    <location>
        <position position="141"/>
    </location>
    <ligand>
        <name>N(2)-acetyl-L-ornithine</name>
        <dbReference type="ChEBI" id="CHEBI:57805"/>
    </ligand>
</feature>
<evidence type="ECO:0000256" key="1">
    <source>
        <dbReference type="ARBA" id="ARBA00022576"/>
    </source>
</evidence>
<feature type="binding site" evidence="5">
    <location>
        <position position="138"/>
    </location>
    <ligand>
        <name>pyridoxal 5'-phosphate</name>
        <dbReference type="ChEBI" id="CHEBI:597326"/>
    </ligand>
</feature>
<comment type="subunit">
    <text evidence="5">Homodimer.</text>
</comment>
<dbReference type="InterPro" id="IPR005814">
    <property type="entry name" value="Aminotrans_3"/>
</dbReference>
<dbReference type="InterPro" id="IPR050103">
    <property type="entry name" value="Class-III_PLP-dep_AT"/>
</dbReference>
<dbReference type="Gene3D" id="3.40.640.10">
    <property type="entry name" value="Type I PLP-dependent aspartate aminotransferase-like (Major domain)"/>
    <property type="match status" value="1"/>
</dbReference>
<dbReference type="GO" id="GO:0005737">
    <property type="term" value="C:cytoplasm"/>
    <property type="evidence" value="ECO:0007669"/>
    <property type="project" value="UniProtKB-SubCell"/>
</dbReference>
<accession>A0A1G6UDD4</accession>
<dbReference type="OrthoDB" id="9807885at2"/>
<dbReference type="STRING" id="2741.SAMN04489866_10326"/>
<evidence type="ECO:0000256" key="3">
    <source>
        <dbReference type="ARBA" id="ARBA00022679"/>
    </source>
</evidence>
<dbReference type="InterPro" id="IPR049704">
    <property type="entry name" value="Aminotrans_3_PPA_site"/>
</dbReference>
<comment type="cofactor">
    <cofactor evidence="5">
        <name>pyridoxal 5'-phosphate</name>
        <dbReference type="ChEBI" id="CHEBI:597326"/>
    </cofactor>
    <text evidence="5">Binds 1 pyridoxal phosphate per subunit.</text>
</comment>
<proteinExistence type="inferred from homology"/>
<comment type="miscellaneous">
    <text evidence="5">May also have succinyldiaminopimelate aminotransferase activity, thus carrying out the corresponding step in lysine biosynthesis.</text>
</comment>